<feature type="domain" description="CRIM" evidence="3">
    <location>
        <begin position="406"/>
        <end position="554"/>
    </location>
</feature>
<dbReference type="InterPro" id="IPR031313">
    <property type="entry name" value="Sin1_PH_dom"/>
</dbReference>
<evidence type="ECO:0000313" key="5">
    <source>
        <dbReference type="EMBL" id="KAK7683094.1"/>
    </source>
</evidence>
<comment type="caution">
    <text evidence="5">The sequence shown here is derived from an EMBL/GenBank/DDBJ whole genome shotgun (WGS) entry which is preliminary data.</text>
</comment>
<evidence type="ECO:0000256" key="2">
    <source>
        <dbReference type="SAM" id="MobiDB-lite"/>
    </source>
</evidence>
<dbReference type="GO" id="GO:0005546">
    <property type="term" value="F:phosphatidylinositol-4,5-bisphosphate binding"/>
    <property type="evidence" value="ECO:0007669"/>
    <property type="project" value="TreeGrafter"/>
</dbReference>
<evidence type="ECO:0008006" key="7">
    <source>
        <dbReference type="Google" id="ProtNLM"/>
    </source>
</evidence>
<dbReference type="Gene3D" id="2.30.29.30">
    <property type="entry name" value="Pleckstrin-homology domain (PH domain)/Phosphotyrosine-binding domain (PTB)"/>
    <property type="match status" value="1"/>
</dbReference>
<keyword evidence="6" id="KW-1185">Reference proteome</keyword>
<name>A0AAW0FY32_9APHY</name>
<dbReference type="GO" id="GO:0005886">
    <property type="term" value="C:plasma membrane"/>
    <property type="evidence" value="ECO:0007669"/>
    <property type="project" value="TreeGrafter"/>
</dbReference>
<feature type="region of interest" description="Disordered" evidence="2">
    <location>
        <begin position="60"/>
        <end position="85"/>
    </location>
</feature>
<dbReference type="GO" id="GO:0005737">
    <property type="term" value="C:cytoplasm"/>
    <property type="evidence" value="ECO:0007669"/>
    <property type="project" value="TreeGrafter"/>
</dbReference>
<reference evidence="5 6" key="1">
    <citation type="submission" date="2022-09" db="EMBL/GenBank/DDBJ databases">
        <authorList>
            <person name="Palmer J.M."/>
        </authorList>
    </citation>
    <scope>NUCLEOTIDE SEQUENCE [LARGE SCALE GENOMIC DNA]</scope>
    <source>
        <strain evidence="5 6">DSM 7382</strain>
    </source>
</reference>
<evidence type="ECO:0000313" key="6">
    <source>
        <dbReference type="Proteomes" id="UP001385951"/>
    </source>
</evidence>
<dbReference type="Proteomes" id="UP001385951">
    <property type="component" value="Unassembled WGS sequence"/>
</dbReference>
<accession>A0AAW0FY32</accession>
<feature type="region of interest" description="Disordered" evidence="2">
    <location>
        <begin position="120"/>
        <end position="391"/>
    </location>
</feature>
<evidence type="ECO:0000259" key="3">
    <source>
        <dbReference type="Pfam" id="PF16978"/>
    </source>
</evidence>
<sequence>MALISDPDFLIHSLRLNYLRNVDDPYGSRIISLDPSYQTNPYVMASGLADIDQWREIAAPSSPPITDDESESRPSGFPGATGLKYTTTIMGPRRVGGMGLRVTGKRNPVSKASFRNSLIERMGKDGKGSTPDDPIQVDVVEPTPTDQSSPKLSSKMLDESPIANGGGITEHATRSPPQQAPPQDESRPPPQNVTVPFIPKFKGAEAMAARRRIRLMNRPGAPMRPAMVAPTLNLNPEFSSSSSSESESDVPEEEEPSADDSDDFDDDDAPDVDDSIADEFDPEFAASRGGLGLDHDSDGLSLLSGSGSINSANFSMMGSSVPLENNRNRNRLSPVRENRLSEEKSPNVSPEAESGPDNSYFEMVTPAPPSAKQPTHKPSVQNGFDESPLTPELFTRRPVQPIKSAKSALTALLANTPNSSSSNPFTELYSAISGRSEGDSMMVTVFFPHAREPNNRPMELNVRKDATVEEVLGFALWTYWEEDWLPKIDEGIPDEDDPKWATRCSAIGWILRIAEEDGEVDEDFPPPDRTGRISKFNFEAYAVLEASAAQVSQNMILDSKIQRRPSRIVIKKKKSTGLLTATMTAGLAPTAPESLFGSSSAMSALGTSLGMFPSSLGPSSLHGPPVYLRIKIVDMADAGPFSTTIKASGGMYMAEVLEAVCVKRKLPNSDDYALVIDMNGMKILIPLDRTVKSLQGKKDLMLIKKNMLQHHGVDYNKRSGRTTDPNASIFKRSSEVSDQVYSSVFDYTTAYKRYTVYRKVPMLVTRSARALAIDGGYIHIMPQSNKAKNVFDSGKTVSYDIKSIVAVQQSSKNSATFKLVVHRESERNKRYEFEAESPKIANEIVQTIRGLKTALDRSGTNKQSRRSRHVS</sequence>
<dbReference type="Pfam" id="PF16978">
    <property type="entry name" value="CRIM"/>
    <property type="match status" value="1"/>
</dbReference>
<feature type="compositionally biased region" description="Polar residues" evidence="2">
    <location>
        <begin position="372"/>
        <end position="384"/>
    </location>
</feature>
<dbReference type="InterPro" id="IPR008828">
    <property type="entry name" value="Sin1/Avo1"/>
</dbReference>
<gene>
    <name evidence="5" type="ORF">QCA50_013767</name>
</gene>
<feature type="domain" description="SIN1-type PH" evidence="4">
    <location>
        <begin position="750"/>
        <end position="851"/>
    </location>
</feature>
<dbReference type="PANTHER" id="PTHR13335:SF1">
    <property type="entry name" value="TARGET OF RAPAMYCIN COMPLEX 2 SUBUNIT MAPKAP1"/>
    <property type="match status" value="1"/>
</dbReference>
<dbReference type="AlphaFoldDB" id="A0AAW0FY32"/>
<feature type="compositionally biased region" description="Polar residues" evidence="2">
    <location>
        <begin position="309"/>
        <end position="325"/>
    </location>
</feature>
<dbReference type="InterPro" id="IPR031567">
    <property type="entry name" value="CRIM_dom"/>
</dbReference>
<evidence type="ECO:0000259" key="4">
    <source>
        <dbReference type="Pfam" id="PF16979"/>
    </source>
</evidence>
<proteinExistence type="inferred from homology"/>
<dbReference type="EMBL" id="JASBNA010000032">
    <property type="protein sequence ID" value="KAK7683094.1"/>
    <property type="molecule type" value="Genomic_DNA"/>
</dbReference>
<dbReference type="InterPro" id="IPR011993">
    <property type="entry name" value="PH-like_dom_sf"/>
</dbReference>
<dbReference type="GO" id="GO:0031932">
    <property type="term" value="C:TORC2 complex"/>
    <property type="evidence" value="ECO:0007669"/>
    <property type="project" value="InterPro"/>
</dbReference>
<feature type="compositionally biased region" description="Acidic residues" evidence="2">
    <location>
        <begin position="246"/>
        <end position="282"/>
    </location>
</feature>
<evidence type="ECO:0000256" key="1">
    <source>
        <dbReference type="ARBA" id="ARBA00009407"/>
    </source>
</evidence>
<feature type="compositionally biased region" description="Basic and acidic residues" evidence="2">
    <location>
        <begin position="334"/>
        <end position="345"/>
    </location>
</feature>
<feature type="compositionally biased region" description="Low complexity" evidence="2">
    <location>
        <begin position="299"/>
        <end position="308"/>
    </location>
</feature>
<feature type="compositionally biased region" description="Low complexity" evidence="2">
    <location>
        <begin position="236"/>
        <end position="245"/>
    </location>
</feature>
<protein>
    <recommendedName>
        <fullName evidence="7">Stress-activated map kinase-interacting protein 1</fullName>
    </recommendedName>
</protein>
<dbReference type="GO" id="GO:0038203">
    <property type="term" value="P:TORC2 signaling"/>
    <property type="evidence" value="ECO:0007669"/>
    <property type="project" value="TreeGrafter"/>
</dbReference>
<dbReference type="PANTHER" id="PTHR13335">
    <property type="entry name" value="TARGET OF RAPAMYCIN COMPLEX 2 SUBUNIT MAPKAP1"/>
    <property type="match status" value="1"/>
</dbReference>
<dbReference type="Pfam" id="PF16979">
    <property type="entry name" value="SIN1_PH"/>
    <property type="match status" value="1"/>
</dbReference>
<organism evidence="5 6">
    <name type="scientific">Cerrena zonata</name>
    <dbReference type="NCBI Taxonomy" id="2478898"/>
    <lineage>
        <taxon>Eukaryota</taxon>
        <taxon>Fungi</taxon>
        <taxon>Dikarya</taxon>
        <taxon>Basidiomycota</taxon>
        <taxon>Agaricomycotina</taxon>
        <taxon>Agaricomycetes</taxon>
        <taxon>Polyporales</taxon>
        <taxon>Cerrenaceae</taxon>
        <taxon>Cerrena</taxon>
    </lineage>
</organism>
<comment type="similarity">
    <text evidence="1">Belongs to the SIN1 family.</text>
</comment>